<reference evidence="2 3" key="1">
    <citation type="journal article" date="2014" name="BMC Genomics">
        <title>Comparative genomics of the major fungal agents of human and animal Sporotrichosis: Sporothrix schenckii and Sporothrix brasiliensis.</title>
        <authorList>
            <person name="Teixeira M.M."/>
            <person name="de Almeida L.G."/>
            <person name="Kubitschek-Barreira P."/>
            <person name="Alves F.L."/>
            <person name="Kioshima E.S."/>
            <person name="Abadio A.K."/>
            <person name="Fernandes L."/>
            <person name="Derengowski L.S."/>
            <person name="Ferreira K.S."/>
            <person name="Souza R.C."/>
            <person name="Ruiz J.C."/>
            <person name="de Andrade N.C."/>
            <person name="Paes H.C."/>
            <person name="Nicola A.M."/>
            <person name="Albuquerque P."/>
            <person name="Gerber A.L."/>
            <person name="Martins V.P."/>
            <person name="Peconick L.D."/>
            <person name="Neto A.V."/>
            <person name="Chaucanez C.B."/>
            <person name="Silva P.A."/>
            <person name="Cunha O.L."/>
            <person name="de Oliveira F.F."/>
            <person name="dos Santos T.C."/>
            <person name="Barros A.L."/>
            <person name="Soares M.A."/>
            <person name="de Oliveira L.M."/>
            <person name="Marini M.M."/>
            <person name="Villalobos-Duno H."/>
            <person name="Cunha M.M."/>
            <person name="de Hoog S."/>
            <person name="da Silveira J.F."/>
            <person name="Henrissat B."/>
            <person name="Nino-Vega G.A."/>
            <person name="Cisalpino P.S."/>
            <person name="Mora-Montes H.M."/>
            <person name="Almeida S.R."/>
            <person name="Stajich J.E."/>
            <person name="Lopes-Bezerra L.M."/>
            <person name="Vasconcelos A.T."/>
            <person name="Felipe M.S."/>
        </authorList>
    </citation>
    <scope>NUCLEOTIDE SEQUENCE [LARGE SCALE GENOMIC DNA]</scope>
    <source>
        <strain evidence="2 3">5110</strain>
    </source>
</reference>
<dbReference type="OrthoDB" id="2104739at2759"/>
<dbReference type="VEuPathDB" id="FungiDB:SPBR_00979"/>
<evidence type="ECO:0000259" key="1">
    <source>
        <dbReference type="Pfam" id="PF13391"/>
    </source>
</evidence>
<sequence length="247" mass="27706">MTTIETSTRAEQTMLRNDCLRRDGYRCVFSGMWDIGATAKGIAHPLPTDLECYVECAHILPFALGVFDESDAVQTRNKAIIWFCIHRYFPQIQHKIDARSINQRSNAMSLERSLHKSFGEYRVAFSPQDDQHPNDVELVKIFDRRLFLPASKSGSSKVQFIRADSNVPMPDPDYLKVHQSIGQILQVSGFGRVISIALEDSWLALDCRGLHPDGTTDVGALLSNLLLTNVRAGPTEDQDPSPRKSCD</sequence>
<dbReference type="EMBL" id="AWTV01000008">
    <property type="protein sequence ID" value="KIH90929.1"/>
    <property type="molecule type" value="Genomic_DNA"/>
</dbReference>
<dbReference type="HOGENOM" id="CLU_049186_2_0_1"/>
<keyword evidence="3" id="KW-1185">Reference proteome</keyword>
<dbReference type="InterPro" id="IPR003615">
    <property type="entry name" value="HNH_nuc"/>
</dbReference>
<organism evidence="2 3">
    <name type="scientific">Sporothrix brasiliensis 5110</name>
    <dbReference type="NCBI Taxonomy" id="1398154"/>
    <lineage>
        <taxon>Eukaryota</taxon>
        <taxon>Fungi</taxon>
        <taxon>Dikarya</taxon>
        <taxon>Ascomycota</taxon>
        <taxon>Pezizomycotina</taxon>
        <taxon>Sordariomycetes</taxon>
        <taxon>Sordariomycetidae</taxon>
        <taxon>Ophiostomatales</taxon>
        <taxon>Ophiostomataceae</taxon>
        <taxon>Sporothrix</taxon>
    </lineage>
</organism>
<dbReference type="Pfam" id="PF13391">
    <property type="entry name" value="HNH_2"/>
    <property type="match status" value="1"/>
</dbReference>
<dbReference type="RefSeq" id="XP_040618939.1">
    <property type="nucleotide sequence ID" value="XM_040759298.1"/>
</dbReference>
<dbReference type="GeneID" id="63674219"/>
<name>A0A0C2EWH0_9PEZI</name>
<evidence type="ECO:0000313" key="2">
    <source>
        <dbReference type="EMBL" id="KIH90929.1"/>
    </source>
</evidence>
<accession>A0A0C2EWH0</accession>
<comment type="caution">
    <text evidence="2">The sequence shown here is derived from an EMBL/GenBank/DDBJ whole genome shotgun (WGS) entry which is preliminary data.</text>
</comment>
<evidence type="ECO:0000313" key="3">
    <source>
        <dbReference type="Proteomes" id="UP000031575"/>
    </source>
</evidence>
<proteinExistence type="predicted"/>
<dbReference type="AlphaFoldDB" id="A0A0C2EWH0"/>
<gene>
    <name evidence="2" type="ORF">SPBR_00979</name>
</gene>
<protein>
    <recommendedName>
        <fullName evidence="1">HNH nuclease domain-containing protein</fullName>
    </recommendedName>
</protein>
<feature type="domain" description="HNH nuclease" evidence="1">
    <location>
        <begin position="27"/>
        <end position="125"/>
    </location>
</feature>
<dbReference type="Proteomes" id="UP000031575">
    <property type="component" value="Unassembled WGS sequence"/>
</dbReference>